<feature type="domain" description="FAD-binding FR-type" evidence="10">
    <location>
        <begin position="2"/>
        <end position="102"/>
    </location>
</feature>
<dbReference type="PRINTS" id="PR00371">
    <property type="entry name" value="FPNCR"/>
</dbReference>
<keyword evidence="4" id="KW-0285">Flavoprotein</keyword>
<gene>
    <name evidence="11" type="primary">fpr_1</name>
    <name evidence="11" type="ORF">NCTC9426_02253</name>
</gene>
<dbReference type="GO" id="GO:0034599">
    <property type="term" value="P:cellular response to oxidative stress"/>
    <property type="evidence" value="ECO:0007669"/>
    <property type="project" value="TreeGrafter"/>
</dbReference>
<evidence type="ECO:0000256" key="6">
    <source>
        <dbReference type="ARBA" id="ARBA00022827"/>
    </source>
</evidence>
<dbReference type="InterPro" id="IPR051930">
    <property type="entry name" value="FNR_type-1"/>
</dbReference>
<sequence length="257" mass="29135">MSKFINETVTYVRHWTDRLFTIKTTRSDSLRFRSGEFAMIGIEVDGKPLVRAYSIASPAWAEELEFFSIKVQDGPLTSRLQHIKVGDSLLVSKKPTGTLVLDDLLPAKHLYLLATGTGLAPFLSLVREPEMYERFEKIILVHGVRHTEDLAYKDFFENELPNDKIFGEWVREKLIYYPTVTRDEFKNQGRVTDIIKSGKLFEDIGLPPMNKDDDRAMICGSMAMNADMSAILDSFGLTVSPRMGVPADYVVERAFVG</sequence>
<accession>A0A378PY34</accession>
<comment type="similarity">
    <text evidence="2">Belongs to the ferredoxin--NADP reductase type 1 family.</text>
</comment>
<dbReference type="SUPFAM" id="SSF52343">
    <property type="entry name" value="Ferredoxin reductase-like, C-terminal NADP-linked domain"/>
    <property type="match status" value="1"/>
</dbReference>
<dbReference type="PROSITE" id="PS51384">
    <property type="entry name" value="FAD_FR"/>
    <property type="match status" value="1"/>
</dbReference>
<dbReference type="InterPro" id="IPR008333">
    <property type="entry name" value="Cbr1-like_FAD-bd_dom"/>
</dbReference>
<dbReference type="FunFam" id="3.40.50.80:FF:000002">
    <property type="entry name" value="Ferredoxin--NADP reductase"/>
    <property type="match status" value="1"/>
</dbReference>
<evidence type="ECO:0000256" key="2">
    <source>
        <dbReference type="ARBA" id="ARBA00008312"/>
    </source>
</evidence>
<evidence type="ECO:0000256" key="1">
    <source>
        <dbReference type="ARBA" id="ARBA00001974"/>
    </source>
</evidence>
<evidence type="ECO:0000256" key="5">
    <source>
        <dbReference type="ARBA" id="ARBA00022741"/>
    </source>
</evidence>
<protein>
    <recommendedName>
        <fullName evidence="3">ferredoxin--NADP(+) reductase</fullName>
        <ecNumber evidence="3">1.18.1.2</ecNumber>
    </recommendedName>
</protein>
<organism evidence="11 12">
    <name type="scientific">Moraxella bovis</name>
    <dbReference type="NCBI Taxonomy" id="476"/>
    <lineage>
        <taxon>Bacteria</taxon>
        <taxon>Pseudomonadati</taxon>
        <taxon>Pseudomonadota</taxon>
        <taxon>Gammaproteobacteria</taxon>
        <taxon>Moraxellales</taxon>
        <taxon>Moraxellaceae</taxon>
        <taxon>Moraxella</taxon>
    </lineage>
</organism>
<dbReference type="Gene3D" id="3.40.50.80">
    <property type="entry name" value="Nucleotide-binding domain of ferredoxin-NADP reductase (FNR) module"/>
    <property type="match status" value="1"/>
</dbReference>
<keyword evidence="5" id="KW-0547">Nucleotide-binding</keyword>
<evidence type="ECO:0000313" key="12">
    <source>
        <dbReference type="Proteomes" id="UP000254133"/>
    </source>
</evidence>
<dbReference type="GO" id="GO:0000166">
    <property type="term" value="F:nucleotide binding"/>
    <property type="evidence" value="ECO:0007669"/>
    <property type="project" value="UniProtKB-KW"/>
</dbReference>
<evidence type="ECO:0000256" key="7">
    <source>
        <dbReference type="ARBA" id="ARBA00022857"/>
    </source>
</evidence>
<evidence type="ECO:0000313" key="11">
    <source>
        <dbReference type="EMBL" id="STY93523.1"/>
    </source>
</evidence>
<evidence type="ECO:0000256" key="9">
    <source>
        <dbReference type="ARBA" id="ARBA00047776"/>
    </source>
</evidence>
<dbReference type="RefSeq" id="WP_115369821.1">
    <property type="nucleotide sequence ID" value="NZ_UGPZ01000003.1"/>
</dbReference>
<dbReference type="InterPro" id="IPR033892">
    <property type="entry name" value="FNR_bac"/>
</dbReference>
<dbReference type="InterPro" id="IPR017938">
    <property type="entry name" value="Riboflavin_synthase-like_b-brl"/>
</dbReference>
<keyword evidence="7" id="KW-0521">NADP</keyword>
<keyword evidence="6" id="KW-0274">FAD</keyword>
<dbReference type="EMBL" id="UGPZ01000003">
    <property type="protein sequence ID" value="STY93523.1"/>
    <property type="molecule type" value="Genomic_DNA"/>
</dbReference>
<dbReference type="AlphaFoldDB" id="A0A378PY34"/>
<keyword evidence="8 11" id="KW-0560">Oxidoreductase</keyword>
<dbReference type="Pfam" id="PF00175">
    <property type="entry name" value="NAD_binding_1"/>
    <property type="match status" value="1"/>
</dbReference>
<proteinExistence type="inferred from homology"/>
<dbReference type="SUPFAM" id="SSF63380">
    <property type="entry name" value="Riboflavin synthase domain-like"/>
    <property type="match status" value="1"/>
</dbReference>
<dbReference type="Gene3D" id="2.40.30.10">
    <property type="entry name" value="Translation factors"/>
    <property type="match status" value="1"/>
</dbReference>
<dbReference type="PANTHER" id="PTHR47878:SF1">
    <property type="entry name" value="FLAVODOXIN_FERREDOXIN--NADP REDUCTASE"/>
    <property type="match status" value="1"/>
</dbReference>
<evidence type="ECO:0000256" key="8">
    <source>
        <dbReference type="ARBA" id="ARBA00023002"/>
    </source>
</evidence>
<dbReference type="Pfam" id="PF00970">
    <property type="entry name" value="FAD_binding_6"/>
    <property type="match status" value="1"/>
</dbReference>
<dbReference type="EC" id="1.18.1.2" evidence="3"/>
<evidence type="ECO:0000256" key="4">
    <source>
        <dbReference type="ARBA" id="ARBA00022630"/>
    </source>
</evidence>
<dbReference type="InterPro" id="IPR001433">
    <property type="entry name" value="OxRdtase_FAD/NAD-bd"/>
</dbReference>
<dbReference type="GO" id="GO:0042167">
    <property type="term" value="P:heme catabolic process"/>
    <property type="evidence" value="ECO:0007669"/>
    <property type="project" value="TreeGrafter"/>
</dbReference>
<dbReference type="InterPro" id="IPR039261">
    <property type="entry name" value="FNR_nucleotide-bd"/>
</dbReference>
<dbReference type="GO" id="GO:0004324">
    <property type="term" value="F:ferredoxin-NADP+ reductase activity"/>
    <property type="evidence" value="ECO:0007669"/>
    <property type="project" value="UniProtKB-EC"/>
</dbReference>
<comment type="cofactor">
    <cofactor evidence="1">
        <name>FAD</name>
        <dbReference type="ChEBI" id="CHEBI:57692"/>
    </cofactor>
</comment>
<reference evidence="11 12" key="1">
    <citation type="submission" date="2018-06" db="EMBL/GenBank/DDBJ databases">
        <authorList>
            <consortium name="Pathogen Informatics"/>
            <person name="Doyle S."/>
        </authorList>
    </citation>
    <scope>NUCLEOTIDE SEQUENCE [LARGE SCALE GENOMIC DNA]</scope>
    <source>
        <strain evidence="11 12">NCTC9426</strain>
    </source>
</reference>
<dbReference type="InterPro" id="IPR017927">
    <property type="entry name" value="FAD-bd_FR_type"/>
</dbReference>
<dbReference type="Proteomes" id="UP000254133">
    <property type="component" value="Unassembled WGS sequence"/>
</dbReference>
<name>A0A378PY34_MORBO</name>
<evidence type="ECO:0000259" key="10">
    <source>
        <dbReference type="PROSITE" id="PS51384"/>
    </source>
</evidence>
<comment type="catalytic activity">
    <reaction evidence="9">
        <text>2 reduced [2Fe-2S]-[ferredoxin] + NADP(+) + H(+) = 2 oxidized [2Fe-2S]-[ferredoxin] + NADPH</text>
        <dbReference type="Rhea" id="RHEA:20125"/>
        <dbReference type="Rhea" id="RHEA-COMP:10000"/>
        <dbReference type="Rhea" id="RHEA-COMP:10001"/>
        <dbReference type="ChEBI" id="CHEBI:15378"/>
        <dbReference type="ChEBI" id="CHEBI:33737"/>
        <dbReference type="ChEBI" id="CHEBI:33738"/>
        <dbReference type="ChEBI" id="CHEBI:57783"/>
        <dbReference type="ChEBI" id="CHEBI:58349"/>
        <dbReference type="EC" id="1.18.1.2"/>
    </reaction>
</comment>
<evidence type="ECO:0000256" key="3">
    <source>
        <dbReference type="ARBA" id="ARBA00013223"/>
    </source>
</evidence>
<dbReference type="InterPro" id="IPR001709">
    <property type="entry name" value="Flavoprot_Pyr_Nucl_cyt_Rdtase"/>
</dbReference>
<dbReference type="CDD" id="cd06195">
    <property type="entry name" value="FNR1"/>
    <property type="match status" value="1"/>
</dbReference>
<dbReference type="PANTHER" id="PTHR47878">
    <property type="entry name" value="OXIDOREDUCTASE FAD/NAD(P)-BINDING DOMAIN PROTEIN"/>
    <property type="match status" value="1"/>
</dbReference>